<comment type="function">
    <text evidence="6">Has immunoglobulin-binding and hemagglutination properties, and can bind to mannose. Essential for virulence. May be involved in LPS biosynthesis or polysaccharide transport.</text>
</comment>
<dbReference type="GO" id="GO:0030246">
    <property type="term" value="F:carbohydrate binding"/>
    <property type="evidence" value="ECO:0007669"/>
    <property type="project" value="UniProtKB-KW"/>
</dbReference>
<keyword evidence="7" id="KW-0812">Transmembrane</keyword>
<dbReference type="AlphaFoldDB" id="A0A1H0GS72"/>
<keyword evidence="10" id="KW-1185">Reference proteome</keyword>
<evidence type="ECO:0000313" key="9">
    <source>
        <dbReference type="EMBL" id="SDO09521.1"/>
    </source>
</evidence>
<feature type="transmembrane region" description="Helical" evidence="7">
    <location>
        <begin position="92"/>
        <end position="113"/>
    </location>
</feature>
<dbReference type="Proteomes" id="UP000198793">
    <property type="component" value="Unassembled WGS sequence"/>
</dbReference>
<dbReference type="InterPro" id="IPR012413">
    <property type="entry name" value="BA14K"/>
</dbReference>
<feature type="signal peptide" evidence="8">
    <location>
        <begin position="1"/>
        <end position="23"/>
    </location>
</feature>
<keyword evidence="7" id="KW-1133">Transmembrane helix</keyword>
<feature type="chain" id="PRO_5011627123" description="Lectin-like protein BA14k" evidence="8">
    <location>
        <begin position="24"/>
        <end position="167"/>
    </location>
</feature>
<comment type="subcellular location">
    <subcellularLocation>
        <location evidence="1">Membrane</location>
        <topology evidence="1">Single-pass membrane protein</topology>
    </subcellularLocation>
</comment>
<keyword evidence="8" id="KW-0732">Signal</keyword>
<dbReference type="STRING" id="1166073.SAMN05192530_103281"/>
<dbReference type="EMBL" id="FNIT01000003">
    <property type="protein sequence ID" value="SDO09521.1"/>
    <property type="molecule type" value="Genomic_DNA"/>
</dbReference>
<reference evidence="9 10" key="1">
    <citation type="submission" date="2016-10" db="EMBL/GenBank/DDBJ databases">
        <authorList>
            <person name="de Groot N.N."/>
        </authorList>
    </citation>
    <scope>NUCLEOTIDE SEQUENCE [LARGE SCALE GENOMIC DNA]</scope>
    <source>
        <strain evidence="10">L7-484,KACC 16230,DSM 25025</strain>
    </source>
</reference>
<dbReference type="Pfam" id="PF07886">
    <property type="entry name" value="BA14K"/>
    <property type="match status" value="1"/>
</dbReference>
<protein>
    <recommendedName>
        <fullName evidence="3">Lectin-like protein BA14k</fullName>
    </recommendedName>
</protein>
<evidence type="ECO:0000256" key="3">
    <source>
        <dbReference type="ARBA" id="ARBA00020552"/>
    </source>
</evidence>
<sequence>MKLAKLIGAKVLAGALALTMLPAAVPNQVPLVGISAAHADPFYRGHRGGYYGGGPRYWRGHRGGYYGGPRGYYGGPRGYHRDGYYRRHRGSAGPAIAGAIVGLGVGAAIASAAQPRYYGAPRYAAAPAYGPRPWTREWYNYCSARYRSFDARSGTFQPYNGPRQLCR</sequence>
<evidence type="ECO:0000256" key="7">
    <source>
        <dbReference type="SAM" id="Phobius"/>
    </source>
</evidence>
<keyword evidence="7" id="KW-0472">Membrane</keyword>
<evidence type="ECO:0000256" key="1">
    <source>
        <dbReference type="ARBA" id="ARBA00004167"/>
    </source>
</evidence>
<comment type="similarity">
    <text evidence="2">Belongs to the BA14k family.</text>
</comment>
<name>A0A1H0GS72_9HYPH</name>
<evidence type="ECO:0000256" key="5">
    <source>
        <dbReference type="ARBA" id="ARBA00022734"/>
    </source>
</evidence>
<evidence type="ECO:0000313" key="10">
    <source>
        <dbReference type="Proteomes" id="UP000198793"/>
    </source>
</evidence>
<evidence type="ECO:0000256" key="4">
    <source>
        <dbReference type="ARBA" id="ARBA00022475"/>
    </source>
</evidence>
<organism evidence="9 10">
    <name type="scientific">Aureimonas jatrophae</name>
    <dbReference type="NCBI Taxonomy" id="1166073"/>
    <lineage>
        <taxon>Bacteria</taxon>
        <taxon>Pseudomonadati</taxon>
        <taxon>Pseudomonadota</taxon>
        <taxon>Alphaproteobacteria</taxon>
        <taxon>Hyphomicrobiales</taxon>
        <taxon>Aurantimonadaceae</taxon>
        <taxon>Aureimonas</taxon>
    </lineage>
</organism>
<dbReference type="GO" id="GO:0016020">
    <property type="term" value="C:membrane"/>
    <property type="evidence" value="ECO:0007669"/>
    <property type="project" value="UniProtKB-SubCell"/>
</dbReference>
<keyword evidence="4" id="KW-1003">Cell membrane</keyword>
<proteinExistence type="inferred from homology"/>
<evidence type="ECO:0000256" key="8">
    <source>
        <dbReference type="SAM" id="SignalP"/>
    </source>
</evidence>
<accession>A0A1H0GS72</accession>
<gene>
    <name evidence="9" type="ORF">SAMN05192530_103281</name>
</gene>
<evidence type="ECO:0000256" key="2">
    <source>
        <dbReference type="ARBA" id="ARBA00010270"/>
    </source>
</evidence>
<evidence type="ECO:0000256" key="6">
    <source>
        <dbReference type="ARBA" id="ARBA00025321"/>
    </source>
</evidence>
<keyword evidence="5" id="KW-0430">Lectin</keyword>